<evidence type="ECO:0000313" key="2">
    <source>
        <dbReference type="Proteomes" id="UP000306319"/>
    </source>
</evidence>
<sequence length="788" mass="86271">MKIRQIILPSLLLSGVTVSADIVAHFPMDVKDGEITDVVSGQKSTVEGNFVPENLPGAVGEALRFDGYTSKVTAVLGELFPAGSTQLTMSAWVALPCYPIIQIDTDTKEQTAIVSCLDEENKTGFGFYVGFDGKYSFRSYIGGWPVDIQVDSPLPVYQWNHLVAVVDCAAKKAVLYNNGEEVGSSKCTGSFGFAGGNLYMGQSKASRKSGPFELMSFNGLIDDVKIWNEALPVESFASERPENLANLDIPASRFSEDLLRPHFHGMPAAGWTNECHGMWYSDGKYHLFFQKNADGPYMARLHWGHITSENLCEWQEEPIAIAPGESYDIKGCWSGCVFADDEITGGEPNILYTAVDYAKATIAQAAPKSEDLIEWTKSPRNPIISGRPQGLSDDFRDPYFFRNGDNAYIIVGSSKNGVGTTTLHKYQGGNWSNTGDLFFTGTSVGQDGKFWEMPNITEMSDGNWLFTATPLETLTGVHTLYWTGSIDGEGHFVPSSNSATPKNVELISKDGFGLLSPTIYKHDEKVIALGIVPDKLPSSTNWKLGWAHCYSLPREWSLNSEGVLVQKPYEGLKDMRSDANVSFKDCKISDVMPLDGVSGRRVEMLGQFQVGASAFGFKFFKGATGEATIKYVPSSNELVIDFTQLRRLVNDNGVYDGIYRAVLPERLAEGSEMKMNVFIDGSIVDVFINDRWATSVRVFPTEADADGVEVFSEGGEVHASSIDAWVLKSGSIHGGVSLPDADSYNPSKIVDVYSISGQLIRKGVLHSNAIDGLENGIYLVDNRKVLVR</sequence>
<organism evidence="1 2">
    <name type="scientific">Lepagella muris</name>
    <dbReference type="NCBI Taxonomy" id="3032870"/>
    <lineage>
        <taxon>Bacteria</taxon>
        <taxon>Pseudomonadati</taxon>
        <taxon>Bacteroidota</taxon>
        <taxon>Bacteroidia</taxon>
        <taxon>Bacteroidales</taxon>
        <taxon>Muribaculaceae</taxon>
        <taxon>Lepagella</taxon>
    </lineage>
</organism>
<accession>A0AC61RG48</accession>
<comment type="caution">
    <text evidence="1">The sequence shown here is derived from an EMBL/GenBank/DDBJ whole genome shotgun (WGS) entry which is preliminary data.</text>
</comment>
<name>A0AC61RG48_9BACT</name>
<keyword evidence="1" id="KW-0378">Hydrolase</keyword>
<gene>
    <name evidence="1" type="ORF">E5331_10880</name>
</gene>
<proteinExistence type="predicted"/>
<evidence type="ECO:0000313" key="1">
    <source>
        <dbReference type="EMBL" id="TGY78373.1"/>
    </source>
</evidence>
<reference evidence="1" key="1">
    <citation type="submission" date="2019-04" db="EMBL/GenBank/DDBJ databases">
        <title>Microbes associate with the intestines of laboratory mice.</title>
        <authorList>
            <person name="Navarre W."/>
            <person name="Wong E."/>
            <person name="Huang K."/>
            <person name="Tropini C."/>
            <person name="Ng K."/>
            <person name="Yu B."/>
        </authorList>
    </citation>
    <scope>NUCLEOTIDE SEQUENCE</scope>
    <source>
        <strain evidence="1">NM04_E33</strain>
    </source>
</reference>
<dbReference type="EMBL" id="SRYB01000014">
    <property type="protein sequence ID" value="TGY78373.1"/>
    <property type="molecule type" value="Genomic_DNA"/>
</dbReference>
<dbReference type="Proteomes" id="UP000306319">
    <property type="component" value="Unassembled WGS sequence"/>
</dbReference>
<protein>
    <submittedName>
        <fullName evidence="1">Glycosyl hydrolase</fullName>
    </submittedName>
</protein>
<keyword evidence="2" id="KW-1185">Reference proteome</keyword>